<keyword evidence="2" id="KW-0812">Transmembrane</keyword>
<proteinExistence type="predicted"/>
<keyword evidence="3" id="KW-1133">Transmembrane helix</keyword>
<dbReference type="InterPro" id="IPR006260">
    <property type="entry name" value="TonB/TolA_C"/>
</dbReference>
<evidence type="ECO:0000256" key="3">
    <source>
        <dbReference type="ARBA" id="ARBA00022989"/>
    </source>
</evidence>
<feature type="domain" description="TonB C-terminal" evidence="5">
    <location>
        <begin position="36"/>
        <end position="131"/>
    </location>
</feature>
<evidence type="ECO:0000256" key="1">
    <source>
        <dbReference type="ARBA" id="ARBA00004167"/>
    </source>
</evidence>
<dbReference type="NCBIfam" id="TIGR01352">
    <property type="entry name" value="tonB_Cterm"/>
    <property type="match status" value="1"/>
</dbReference>
<dbReference type="EMBL" id="CP031761">
    <property type="protein sequence ID" value="AXR03332.1"/>
    <property type="molecule type" value="Genomic_DNA"/>
</dbReference>
<evidence type="ECO:0000256" key="4">
    <source>
        <dbReference type="ARBA" id="ARBA00023136"/>
    </source>
</evidence>
<dbReference type="Gene3D" id="3.30.1150.10">
    <property type="match status" value="1"/>
</dbReference>
<evidence type="ECO:0000256" key="2">
    <source>
        <dbReference type="ARBA" id="ARBA00022692"/>
    </source>
</evidence>
<sequence length="145" mass="15957">MKVQLLISVLVAGTCWEAEAKTLHGDVKSTQLSPSIEASIWQKKGNSIPKYPPALAKRKLAGCTVLKVMIDADGKTEDIEQIASIPSKTLAKHAKQLIKSWQWSPIDTQHLGREEKLMRIDFCLGGADLANAQMRCEAQAKLDCE</sequence>
<dbReference type="KEGG" id="ppis:B1L02_02185"/>
<dbReference type="InterPro" id="IPR037682">
    <property type="entry name" value="TonB_C"/>
</dbReference>
<dbReference type="GO" id="GO:0016020">
    <property type="term" value="C:membrane"/>
    <property type="evidence" value="ECO:0007669"/>
    <property type="project" value="UniProtKB-SubCell"/>
</dbReference>
<reference evidence="6 7" key="1">
    <citation type="submission" date="2018-08" db="EMBL/GenBank/DDBJ databases">
        <title>Whole Genome Sequences of Two Pseudoalteromonas piscicida Strains, DE1-A and DE2-A, which Exhibit Strong Antibacterial Activity against Vibrio vulnificus.</title>
        <authorList>
            <person name="Richards G.P."/>
            <person name="Needleman D.S."/>
            <person name="Watson M.A."/>
            <person name="Polson S.W."/>
        </authorList>
    </citation>
    <scope>NUCLEOTIDE SEQUENCE [LARGE SCALE GENOMIC DNA]</scope>
    <source>
        <strain evidence="6 7">DE2-A</strain>
    </source>
</reference>
<name>A0AAD0RIA9_PSEO7</name>
<dbReference type="Proteomes" id="UP000258102">
    <property type="component" value="Chromosome 1"/>
</dbReference>
<keyword evidence="4" id="KW-0472">Membrane</keyword>
<dbReference type="Pfam" id="PF03544">
    <property type="entry name" value="TonB_C"/>
    <property type="match status" value="1"/>
</dbReference>
<dbReference type="RefSeq" id="WP_088529745.1">
    <property type="nucleotide sequence ID" value="NZ_CP021646.1"/>
</dbReference>
<dbReference type="AlphaFoldDB" id="A0AAD0RIA9"/>
<comment type="subcellular location">
    <subcellularLocation>
        <location evidence="1">Membrane</location>
        <topology evidence="1">Single-pass membrane protein</topology>
    </subcellularLocation>
</comment>
<dbReference type="PROSITE" id="PS52015">
    <property type="entry name" value="TONB_CTD"/>
    <property type="match status" value="1"/>
</dbReference>
<evidence type="ECO:0000259" key="5">
    <source>
        <dbReference type="PROSITE" id="PS52015"/>
    </source>
</evidence>
<organism evidence="6 7">
    <name type="scientific">Pseudoalteromonas piscicida</name>
    <dbReference type="NCBI Taxonomy" id="43662"/>
    <lineage>
        <taxon>Bacteria</taxon>
        <taxon>Pseudomonadati</taxon>
        <taxon>Pseudomonadota</taxon>
        <taxon>Gammaproteobacteria</taxon>
        <taxon>Alteromonadales</taxon>
        <taxon>Pseudoalteromonadaceae</taxon>
        <taxon>Pseudoalteromonas</taxon>
    </lineage>
</organism>
<dbReference type="GO" id="GO:0055085">
    <property type="term" value="P:transmembrane transport"/>
    <property type="evidence" value="ECO:0007669"/>
    <property type="project" value="InterPro"/>
</dbReference>
<evidence type="ECO:0000313" key="6">
    <source>
        <dbReference type="EMBL" id="AXR03332.1"/>
    </source>
</evidence>
<dbReference type="SUPFAM" id="SSF74653">
    <property type="entry name" value="TolA/TonB C-terminal domain"/>
    <property type="match status" value="1"/>
</dbReference>
<gene>
    <name evidence="6" type="ORF">D0511_15580</name>
</gene>
<evidence type="ECO:0000313" key="7">
    <source>
        <dbReference type="Proteomes" id="UP000258102"/>
    </source>
</evidence>
<protein>
    <submittedName>
        <fullName evidence="6">Energy transducer TonB</fullName>
    </submittedName>
</protein>
<accession>A0AAD0RIA9</accession>